<gene>
    <name evidence="2" type="ORF">JCM19239_3940</name>
</gene>
<proteinExistence type="predicted"/>
<reference evidence="3" key="1">
    <citation type="submission" date="2014-09" db="EMBL/GenBank/DDBJ databases">
        <title>Vibrio variabilis JCM 19239. (C206) whole genome shotgun sequence.</title>
        <authorList>
            <person name="Sawabe T."/>
            <person name="Meirelles P."/>
            <person name="Nakanishi M."/>
            <person name="Sayaka M."/>
            <person name="Hattori M."/>
            <person name="Ohkuma M."/>
        </authorList>
    </citation>
    <scope>NUCLEOTIDE SEQUENCE [LARGE SCALE GENOMIC DNA]</scope>
    <source>
        <strain evidence="3">JCM 19239</strain>
    </source>
</reference>
<organism evidence="2 3">
    <name type="scientific">Vibrio variabilis</name>
    <dbReference type="NCBI Taxonomy" id="990271"/>
    <lineage>
        <taxon>Bacteria</taxon>
        <taxon>Pseudomonadati</taxon>
        <taxon>Pseudomonadota</taxon>
        <taxon>Gammaproteobacteria</taxon>
        <taxon>Vibrionales</taxon>
        <taxon>Vibrionaceae</taxon>
        <taxon>Vibrio</taxon>
    </lineage>
</organism>
<evidence type="ECO:0000313" key="2">
    <source>
        <dbReference type="EMBL" id="GAL24237.1"/>
    </source>
</evidence>
<evidence type="ECO:0000313" key="3">
    <source>
        <dbReference type="Proteomes" id="UP000029223"/>
    </source>
</evidence>
<comment type="caution">
    <text evidence="2">The sequence shown here is derived from an EMBL/GenBank/DDBJ whole genome shotgun (WGS) entry which is preliminary data.</text>
</comment>
<evidence type="ECO:0000256" key="1">
    <source>
        <dbReference type="SAM" id="MobiDB-lite"/>
    </source>
</evidence>
<accession>A0ABQ0J616</accession>
<dbReference type="EMBL" id="BBMS01000003">
    <property type="protein sequence ID" value="GAL24237.1"/>
    <property type="molecule type" value="Genomic_DNA"/>
</dbReference>
<sequence>MIEQKFQQFKNSVAPEDFNSIEFLKAKAQQIESEDPELSKRILVRATNLTKQKKNTTAKTPANERTPQQPQTLEKTSSNVIVSAKSHDIKQVALDWIKSPFIAFVVLPLCFLPPISFCGRLNDMRVKQG</sequence>
<protein>
    <submittedName>
        <fullName evidence="2">Uncharacterized protein</fullName>
    </submittedName>
</protein>
<reference evidence="3" key="2">
    <citation type="submission" date="2014-09" db="EMBL/GenBank/DDBJ databases">
        <authorList>
            <consortium name="NBRP consortium"/>
            <person name="Sawabe T."/>
            <person name="Meirelles P."/>
            <person name="Nakanishi M."/>
            <person name="Sayaka M."/>
            <person name="Hattori M."/>
            <person name="Ohkuma M."/>
        </authorList>
    </citation>
    <scope>NUCLEOTIDE SEQUENCE [LARGE SCALE GENOMIC DNA]</scope>
    <source>
        <strain evidence="3">JCM 19239</strain>
    </source>
</reference>
<feature type="region of interest" description="Disordered" evidence="1">
    <location>
        <begin position="50"/>
        <end position="77"/>
    </location>
</feature>
<keyword evidence="3" id="KW-1185">Reference proteome</keyword>
<name>A0ABQ0J616_9VIBR</name>
<feature type="compositionally biased region" description="Polar residues" evidence="1">
    <location>
        <begin position="57"/>
        <end position="77"/>
    </location>
</feature>
<dbReference type="Proteomes" id="UP000029223">
    <property type="component" value="Unassembled WGS sequence"/>
</dbReference>